<keyword evidence="11" id="KW-1185">Reference proteome</keyword>
<evidence type="ECO:0000256" key="6">
    <source>
        <dbReference type="ARBA" id="ARBA00023239"/>
    </source>
</evidence>
<evidence type="ECO:0000313" key="10">
    <source>
        <dbReference type="EMBL" id="UFP92766.1"/>
    </source>
</evidence>
<feature type="active site" description="Schiff-base intermediate with substrate; via pyruvic acid" evidence="9">
    <location>
        <position position="25"/>
    </location>
</feature>
<comment type="subcellular location">
    <subcellularLocation>
        <location evidence="9">Cytoplasm</location>
    </subcellularLocation>
</comment>
<comment type="cofactor">
    <cofactor evidence="9">
        <name>pyruvate</name>
        <dbReference type="ChEBI" id="CHEBI:15361"/>
    </cofactor>
    <text evidence="9">Binds 1 pyruvoyl group covalently per subunit.</text>
</comment>
<dbReference type="InterPro" id="IPR003190">
    <property type="entry name" value="Asp_decarbox"/>
</dbReference>
<feature type="binding site" evidence="9">
    <location>
        <begin position="73"/>
        <end position="75"/>
    </location>
    <ligand>
        <name>substrate</name>
    </ligand>
</feature>
<comment type="pathway">
    <text evidence="9">Cofactor biosynthesis; (R)-pantothenate biosynthesis; beta-alanine from L-aspartate: step 1/1.</text>
</comment>
<evidence type="ECO:0000256" key="4">
    <source>
        <dbReference type="ARBA" id="ARBA00022813"/>
    </source>
</evidence>
<evidence type="ECO:0000256" key="1">
    <source>
        <dbReference type="ARBA" id="ARBA00022490"/>
    </source>
</evidence>
<dbReference type="GO" id="GO:0004068">
    <property type="term" value="F:aspartate 1-decarboxylase activity"/>
    <property type="evidence" value="ECO:0007669"/>
    <property type="project" value="UniProtKB-EC"/>
</dbReference>
<feature type="chain" id="PRO_5044916134" description="Aspartate 1-decarboxylase alpha chain" evidence="9">
    <location>
        <begin position="25"/>
        <end position="125"/>
    </location>
</feature>
<evidence type="ECO:0000256" key="7">
    <source>
        <dbReference type="ARBA" id="ARBA00023270"/>
    </source>
</evidence>
<feature type="modified residue" description="Pyruvic acid (Ser)" evidence="9">
    <location>
        <position position="25"/>
    </location>
</feature>
<evidence type="ECO:0000256" key="9">
    <source>
        <dbReference type="HAMAP-Rule" id="MF_00446"/>
    </source>
</evidence>
<dbReference type="RefSeq" id="WP_230839760.1">
    <property type="nucleotide sequence ID" value="NZ_CP063845.1"/>
</dbReference>
<dbReference type="Pfam" id="PF02261">
    <property type="entry name" value="Asp_decarbox"/>
    <property type="match status" value="1"/>
</dbReference>
<comment type="catalytic activity">
    <reaction evidence="9">
        <text>L-aspartate + H(+) = beta-alanine + CO2</text>
        <dbReference type="Rhea" id="RHEA:19497"/>
        <dbReference type="ChEBI" id="CHEBI:15378"/>
        <dbReference type="ChEBI" id="CHEBI:16526"/>
        <dbReference type="ChEBI" id="CHEBI:29991"/>
        <dbReference type="ChEBI" id="CHEBI:57966"/>
        <dbReference type="EC" id="4.1.1.11"/>
    </reaction>
</comment>
<protein>
    <recommendedName>
        <fullName evidence="9">Aspartate 1-decarboxylase</fullName>
        <ecNumber evidence="9">4.1.1.11</ecNumber>
    </recommendedName>
    <alternativeName>
        <fullName evidence="9">Aspartate alpha-decarboxylase</fullName>
    </alternativeName>
    <component>
        <recommendedName>
            <fullName evidence="9">Aspartate 1-decarboxylase beta chain</fullName>
        </recommendedName>
    </component>
    <component>
        <recommendedName>
            <fullName evidence="9">Aspartate 1-decarboxylase alpha chain</fullName>
        </recommendedName>
    </component>
</protein>
<dbReference type="PANTHER" id="PTHR21012">
    <property type="entry name" value="ASPARTATE 1-DECARBOXYLASE"/>
    <property type="match status" value="1"/>
</dbReference>
<feature type="chain" id="PRO_5044916133" description="Aspartate 1-decarboxylase beta chain" evidence="9">
    <location>
        <begin position="1"/>
        <end position="24"/>
    </location>
</feature>
<keyword evidence="2 9" id="KW-0566">Pantothenate biosynthesis</keyword>
<dbReference type="NCBIfam" id="TIGR00223">
    <property type="entry name" value="panD"/>
    <property type="match status" value="1"/>
</dbReference>
<proteinExistence type="inferred from homology"/>
<keyword evidence="1 9" id="KW-0963">Cytoplasm</keyword>
<dbReference type="Proteomes" id="UP001054846">
    <property type="component" value="Chromosome"/>
</dbReference>
<reference evidence="10 11" key="1">
    <citation type="journal article" date="2021" name="Genome Biol. Evol.">
        <title>Complete Genome Sequencing of a Novel Gloeobacter Species from a Waterfall Cave in Mexico.</title>
        <authorList>
            <person name="Saw J.H."/>
            <person name="Cardona T."/>
            <person name="Montejano G."/>
        </authorList>
    </citation>
    <scope>NUCLEOTIDE SEQUENCE [LARGE SCALE GENOMIC DNA]</scope>
    <source>
        <strain evidence="10">MG652769</strain>
    </source>
</reference>
<dbReference type="InterPro" id="IPR009010">
    <property type="entry name" value="Asp_de-COase-like_dom_sf"/>
</dbReference>
<keyword evidence="7 9" id="KW-0704">Schiff base</keyword>
<evidence type="ECO:0000256" key="3">
    <source>
        <dbReference type="ARBA" id="ARBA00022793"/>
    </source>
</evidence>
<keyword evidence="6 9" id="KW-0456">Lyase</keyword>
<keyword evidence="4 9" id="KW-0068">Autocatalytic cleavage</keyword>
<dbReference type="HAMAP" id="MF_00446">
    <property type="entry name" value="PanD"/>
    <property type="match status" value="1"/>
</dbReference>
<dbReference type="EC" id="4.1.1.11" evidence="9"/>
<dbReference type="SUPFAM" id="SSF50692">
    <property type="entry name" value="ADC-like"/>
    <property type="match status" value="1"/>
</dbReference>
<sequence length="125" mass="13022">MLRTVLLGKIHRATVTGACLEYVGSISVDSSLLAAAGILPHEQVHVVNLSNGARLITYAIEASEGSGAVVLNGAAARLAAAGDRVIILAYGQGTAVELEHHQPQVVYVDAHNRIVSVHRSVEHAG</sequence>
<dbReference type="Gene3D" id="2.40.40.20">
    <property type="match status" value="1"/>
</dbReference>
<comment type="similarity">
    <text evidence="9">Belongs to the PanD family.</text>
</comment>
<evidence type="ECO:0000256" key="2">
    <source>
        <dbReference type="ARBA" id="ARBA00022655"/>
    </source>
</evidence>
<comment type="PTM">
    <text evidence="9">Is synthesized initially as an inactive proenzyme, which is activated by self-cleavage at a specific serine bond to produce a beta-subunit with a hydroxyl group at its C-terminus and an alpha-subunit with a pyruvoyl group at its N-terminus.</text>
</comment>
<dbReference type="EMBL" id="CP063845">
    <property type="protein sequence ID" value="UFP92766.1"/>
    <property type="molecule type" value="Genomic_DNA"/>
</dbReference>
<gene>
    <name evidence="9" type="primary">panD</name>
    <name evidence="10" type="ORF">ISF26_13095</name>
</gene>
<dbReference type="PIRSF" id="PIRSF006246">
    <property type="entry name" value="Asp_decarbox"/>
    <property type="match status" value="1"/>
</dbReference>
<comment type="function">
    <text evidence="9">Catalyzes the pyruvoyl-dependent decarboxylation of aspartate to produce beta-alanine.</text>
</comment>
<keyword evidence="5 9" id="KW-0865">Zymogen</keyword>
<accession>A0ABY3PGL6</accession>
<feature type="active site" description="Proton donor" evidence="9">
    <location>
        <position position="58"/>
    </location>
</feature>
<evidence type="ECO:0000256" key="5">
    <source>
        <dbReference type="ARBA" id="ARBA00023145"/>
    </source>
</evidence>
<feature type="binding site" evidence="9">
    <location>
        <position position="57"/>
    </location>
    <ligand>
        <name>substrate</name>
    </ligand>
</feature>
<dbReference type="PANTHER" id="PTHR21012:SF0">
    <property type="entry name" value="ASPARTATE 1-DECARBOXYLASE"/>
    <property type="match status" value="1"/>
</dbReference>
<keyword evidence="8 9" id="KW-0670">Pyruvate</keyword>
<keyword evidence="3 9" id="KW-0210">Decarboxylase</keyword>
<evidence type="ECO:0000313" key="11">
    <source>
        <dbReference type="Proteomes" id="UP001054846"/>
    </source>
</evidence>
<evidence type="ECO:0000256" key="8">
    <source>
        <dbReference type="ARBA" id="ARBA00023317"/>
    </source>
</evidence>
<organism evidence="10 11">
    <name type="scientific">Gloeobacter morelensis MG652769</name>
    <dbReference type="NCBI Taxonomy" id="2781736"/>
    <lineage>
        <taxon>Bacteria</taxon>
        <taxon>Bacillati</taxon>
        <taxon>Cyanobacteriota</taxon>
        <taxon>Cyanophyceae</taxon>
        <taxon>Gloeobacterales</taxon>
        <taxon>Gloeobacteraceae</taxon>
        <taxon>Gloeobacter</taxon>
        <taxon>Gloeobacter morelensis</taxon>
    </lineage>
</organism>
<name>A0ABY3PGL6_9CYAN</name>
<dbReference type="CDD" id="cd06919">
    <property type="entry name" value="Asp_decarbox"/>
    <property type="match status" value="1"/>
</dbReference>
<comment type="subunit">
    <text evidence="9">Heterooctamer of four alpha and four beta subunits.</text>
</comment>